<name>A0A8S5VC86_9CAUD</name>
<organism evidence="1">
    <name type="scientific">Siphoviridae sp. ctyg07</name>
    <dbReference type="NCBI Taxonomy" id="2825747"/>
    <lineage>
        <taxon>Viruses</taxon>
        <taxon>Duplodnaviria</taxon>
        <taxon>Heunggongvirae</taxon>
        <taxon>Uroviricota</taxon>
        <taxon>Caudoviricetes</taxon>
    </lineage>
</organism>
<dbReference type="EMBL" id="BK016243">
    <property type="protein sequence ID" value="DAG04394.1"/>
    <property type="molecule type" value="Genomic_DNA"/>
</dbReference>
<protein>
    <submittedName>
        <fullName evidence="1">Uncharacterized protein</fullName>
    </submittedName>
</protein>
<reference evidence="1" key="1">
    <citation type="journal article" date="2021" name="Proc. Natl. Acad. Sci. U.S.A.">
        <title>A Catalog of Tens of Thousands of Viruses from Human Metagenomes Reveals Hidden Associations with Chronic Diseases.</title>
        <authorList>
            <person name="Tisza M.J."/>
            <person name="Buck C.B."/>
        </authorList>
    </citation>
    <scope>NUCLEOTIDE SEQUENCE</scope>
    <source>
        <strain evidence="1">Ctyg07</strain>
    </source>
</reference>
<proteinExistence type="predicted"/>
<evidence type="ECO:0000313" key="1">
    <source>
        <dbReference type="EMBL" id="DAG04394.1"/>
    </source>
</evidence>
<accession>A0A8S5VC86</accession>
<sequence>MLVESDSQIDAMMVIDALAMEVAALTKRAVVAEARVIAFEGKMKESK</sequence>